<proteinExistence type="inferred from homology"/>
<dbReference type="Pfam" id="PF00266">
    <property type="entry name" value="Aminotran_5"/>
    <property type="match status" value="1"/>
</dbReference>
<dbReference type="Proteomes" id="UP000806285">
    <property type="component" value="Unassembled WGS sequence"/>
</dbReference>
<dbReference type="InterPro" id="IPR024169">
    <property type="entry name" value="SP_NH2Trfase/AEP_transaminase"/>
</dbReference>
<comment type="caution">
    <text evidence="5">The sequence shown here is derived from an EMBL/GenBank/DDBJ whole genome shotgun (WGS) entry which is preliminary data.</text>
</comment>
<dbReference type="PANTHER" id="PTHR21152">
    <property type="entry name" value="AMINOTRANSFERASE CLASS V"/>
    <property type="match status" value="1"/>
</dbReference>
<comment type="cofactor">
    <cofactor evidence="1">
        <name>pyridoxal 5'-phosphate</name>
        <dbReference type="ChEBI" id="CHEBI:597326"/>
    </cofactor>
</comment>
<dbReference type="InterPro" id="IPR015422">
    <property type="entry name" value="PyrdxlP-dep_Trfase_small"/>
</dbReference>
<dbReference type="SUPFAM" id="SSF53383">
    <property type="entry name" value="PLP-dependent transferases"/>
    <property type="match status" value="1"/>
</dbReference>
<reference evidence="5 6" key="1">
    <citation type="submission" date="2020-10" db="EMBL/GenBank/DDBJ databases">
        <title>Ramlibacter sp. HM2 16S ribosomal RNA gene Genome sequencing and assembly.</title>
        <authorList>
            <person name="Kang M."/>
        </authorList>
    </citation>
    <scope>NUCLEOTIDE SEQUENCE [LARGE SCALE GENOMIC DNA]</scope>
    <source>
        <strain evidence="5 6">HM2</strain>
    </source>
</reference>
<evidence type="ECO:0000259" key="4">
    <source>
        <dbReference type="Pfam" id="PF00266"/>
    </source>
</evidence>
<organism evidence="5 6">
    <name type="scientific">Ramlibacter pallidus</name>
    <dbReference type="NCBI Taxonomy" id="2780087"/>
    <lineage>
        <taxon>Bacteria</taxon>
        <taxon>Pseudomonadati</taxon>
        <taxon>Pseudomonadota</taxon>
        <taxon>Betaproteobacteria</taxon>
        <taxon>Burkholderiales</taxon>
        <taxon>Comamonadaceae</taxon>
        <taxon>Ramlibacter</taxon>
    </lineage>
</organism>
<protein>
    <submittedName>
        <fullName evidence="5">Alanine--glyoxylate aminotransferase family protein</fullName>
    </submittedName>
</protein>
<keyword evidence="6" id="KW-1185">Reference proteome</keyword>
<dbReference type="PIRSF" id="PIRSF000524">
    <property type="entry name" value="SPT"/>
    <property type="match status" value="1"/>
</dbReference>
<accession>A0ABR9S508</accession>
<keyword evidence="5" id="KW-0808">Transferase</keyword>
<gene>
    <name evidence="5" type="ORF">IM787_13485</name>
</gene>
<dbReference type="EMBL" id="JADDIV010000004">
    <property type="protein sequence ID" value="MBE7368566.1"/>
    <property type="molecule type" value="Genomic_DNA"/>
</dbReference>
<dbReference type="InterPro" id="IPR015421">
    <property type="entry name" value="PyrdxlP-dep_Trfase_major"/>
</dbReference>
<dbReference type="InterPro" id="IPR015424">
    <property type="entry name" value="PyrdxlP-dep_Trfase"/>
</dbReference>
<dbReference type="PANTHER" id="PTHR21152:SF40">
    <property type="entry name" value="ALANINE--GLYOXYLATE AMINOTRANSFERASE"/>
    <property type="match status" value="1"/>
</dbReference>
<dbReference type="InterPro" id="IPR000192">
    <property type="entry name" value="Aminotrans_V_dom"/>
</dbReference>
<dbReference type="Gene3D" id="3.90.1150.10">
    <property type="entry name" value="Aspartate Aminotransferase, domain 1"/>
    <property type="match status" value="1"/>
</dbReference>
<dbReference type="Gene3D" id="3.40.640.10">
    <property type="entry name" value="Type I PLP-dependent aspartate aminotransferase-like (Major domain)"/>
    <property type="match status" value="1"/>
</dbReference>
<keyword evidence="5" id="KW-0032">Aminotransferase</keyword>
<dbReference type="GO" id="GO:0008483">
    <property type="term" value="F:transaminase activity"/>
    <property type="evidence" value="ECO:0007669"/>
    <property type="project" value="UniProtKB-KW"/>
</dbReference>
<dbReference type="RefSeq" id="WP_193677207.1">
    <property type="nucleotide sequence ID" value="NZ_JADDIV010000004.1"/>
</dbReference>
<evidence type="ECO:0000256" key="1">
    <source>
        <dbReference type="ARBA" id="ARBA00001933"/>
    </source>
</evidence>
<evidence type="ECO:0000313" key="5">
    <source>
        <dbReference type="EMBL" id="MBE7368566.1"/>
    </source>
</evidence>
<evidence type="ECO:0000256" key="2">
    <source>
        <dbReference type="ARBA" id="ARBA00009236"/>
    </source>
</evidence>
<sequence length="383" mass="41470">MPGLLPNVDPEGLLEFSVVYTDRALNHMSRSFQGVMKDISSILKEVYNARSAILVPGSGTFGMESVARQFANGKDVMVLRNGWFSFRWTQIFDMGNIPASSTVLKARKQGSGPTSPYAPAPIAEVTAAIREKKPAVVFAPHVETASGMILPDDYMRQVADAVHEAGGLFVLDCIASGAMWVDMQACGIDVLISAPQKGWSSSPCCAMVMLSERARAAIDATTSSSFAMDLKKWLQVMETYEGGAHVYHATMPTDALTRLRQTMVETKAYGFANVKAEQEDLGRKVRALFESRGFPSVAADGFKAPGVVVSYTTDPDIQSGKKFLNEGLQTAAGVPLQCDEGPEFKTFRIGLFGLDKWHNVDRTVKSLADALDRIGVPAQKKAA</sequence>
<evidence type="ECO:0000313" key="6">
    <source>
        <dbReference type="Proteomes" id="UP000806285"/>
    </source>
</evidence>
<name>A0ABR9S508_9BURK</name>
<feature type="domain" description="Aminotransferase class V" evidence="4">
    <location>
        <begin position="23"/>
        <end position="297"/>
    </location>
</feature>
<evidence type="ECO:0000256" key="3">
    <source>
        <dbReference type="ARBA" id="ARBA00022898"/>
    </source>
</evidence>
<comment type="similarity">
    <text evidence="2">Belongs to the class-V pyridoxal-phosphate-dependent aminotransferase family.</text>
</comment>
<keyword evidence="3" id="KW-0663">Pyridoxal phosphate</keyword>